<gene>
    <name evidence="1" type="ORF">ACFFUR_12805</name>
</gene>
<protein>
    <submittedName>
        <fullName evidence="1">Uncharacterized protein</fullName>
    </submittedName>
</protein>
<reference evidence="1 2" key="1">
    <citation type="submission" date="2024-09" db="EMBL/GenBank/DDBJ databases">
        <authorList>
            <person name="Sun Q."/>
            <person name="Mori K."/>
        </authorList>
    </citation>
    <scope>NUCLEOTIDE SEQUENCE [LARGE SCALE GENOMIC DNA]</scope>
    <source>
        <strain evidence="1 2">CECT 7682</strain>
    </source>
</reference>
<accession>A0ABV5J787</accession>
<evidence type="ECO:0000313" key="2">
    <source>
        <dbReference type="Proteomes" id="UP001589654"/>
    </source>
</evidence>
<dbReference type="RefSeq" id="WP_290247542.1">
    <property type="nucleotide sequence ID" value="NZ_JAUFQT010000001.1"/>
</dbReference>
<proteinExistence type="predicted"/>
<sequence length="110" mass="12250">MAEIDTEELLKNMIKGAKGVLKKHWKEAEPFAEQELKVLAENLKLIGKLKLEGKINEAQAKHYFEIQKSSVRIVLLTIEGLGILAVEDAINSALDAVRDTVNRALGWSLL</sequence>
<organism evidence="1 2">
    <name type="scientific">Echinicola jeungdonensis</name>
    <dbReference type="NCBI Taxonomy" id="709343"/>
    <lineage>
        <taxon>Bacteria</taxon>
        <taxon>Pseudomonadati</taxon>
        <taxon>Bacteroidota</taxon>
        <taxon>Cytophagia</taxon>
        <taxon>Cytophagales</taxon>
        <taxon>Cyclobacteriaceae</taxon>
        <taxon>Echinicola</taxon>
    </lineage>
</organism>
<evidence type="ECO:0000313" key="1">
    <source>
        <dbReference type="EMBL" id="MFB9212687.1"/>
    </source>
</evidence>
<dbReference type="Proteomes" id="UP001589654">
    <property type="component" value="Unassembled WGS sequence"/>
</dbReference>
<comment type="caution">
    <text evidence="1">The sequence shown here is derived from an EMBL/GenBank/DDBJ whole genome shotgun (WGS) entry which is preliminary data.</text>
</comment>
<keyword evidence="2" id="KW-1185">Reference proteome</keyword>
<name>A0ABV5J787_9BACT</name>
<dbReference type="EMBL" id="JBHMEW010000063">
    <property type="protein sequence ID" value="MFB9212687.1"/>
    <property type="molecule type" value="Genomic_DNA"/>
</dbReference>